<feature type="domain" description="PseI/NeuA/B-like" evidence="1">
    <location>
        <begin position="39"/>
        <end position="275"/>
    </location>
</feature>
<proteinExistence type="predicted"/>
<evidence type="ECO:0000313" key="3">
    <source>
        <dbReference type="Proteomes" id="UP001622594"/>
    </source>
</evidence>
<sequence>MNTRLRTLGDKTAGPGRSVYITGEIGINHNGDLDNALALIDVAAEAGCDAVKFQKRTPEICTPRDQWDIERDTPWGRMTYIDYRHRVEFDEEQYRAIDEHCGKRGIDWFASPWDTEAVAFLEKFDVPAHKVASASLTDDELLRELRATGRTVILSTGMSTPKQIRHAVEVLGSENILLCHATSTYPAKAEELNLRVIQTLQEEYPNVPIGYSGHETGLQTTLAAVALGATFVERHITLDRAMWGSDQAASVEPQGLQRLVRDIRAIEAALGDGVKKVYESELGPMKKLRRVQGLVAA</sequence>
<dbReference type="InterPro" id="IPR013785">
    <property type="entry name" value="Aldolase_TIM"/>
</dbReference>
<keyword evidence="3" id="KW-1185">Reference proteome</keyword>
<dbReference type="InterPro" id="IPR051690">
    <property type="entry name" value="PseI-like"/>
</dbReference>
<dbReference type="SUPFAM" id="SSF51569">
    <property type="entry name" value="Aldolase"/>
    <property type="match status" value="1"/>
</dbReference>
<dbReference type="InterPro" id="IPR013132">
    <property type="entry name" value="PseI/NeuA/B-like_N"/>
</dbReference>
<dbReference type="PANTHER" id="PTHR42966:SF3">
    <property type="entry name" value="BLR5971 PROTEIN"/>
    <property type="match status" value="1"/>
</dbReference>
<dbReference type="Proteomes" id="UP001622594">
    <property type="component" value="Chromosome"/>
</dbReference>
<name>A0ABZ1L888_9ACTN</name>
<gene>
    <name evidence="2" type="ORF">OG814_15555</name>
</gene>
<dbReference type="Pfam" id="PF03102">
    <property type="entry name" value="NeuB"/>
    <property type="match status" value="1"/>
</dbReference>
<evidence type="ECO:0000313" key="2">
    <source>
        <dbReference type="EMBL" id="WTR70592.1"/>
    </source>
</evidence>
<dbReference type="EMBL" id="CP108188">
    <property type="protein sequence ID" value="WTR70592.1"/>
    <property type="molecule type" value="Genomic_DNA"/>
</dbReference>
<dbReference type="Gene3D" id="3.20.20.70">
    <property type="entry name" value="Aldolase class I"/>
    <property type="match status" value="1"/>
</dbReference>
<organism evidence="2 3">
    <name type="scientific">Streptomyces zaomyceticus</name>
    <dbReference type="NCBI Taxonomy" id="68286"/>
    <lineage>
        <taxon>Bacteria</taxon>
        <taxon>Bacillati</taxon>
        <taxon>Actinomycetota</taxon>
        <taxon>Actinomycetes</taxon>
        <taxon>Kitasatosporales</taxon>
        <taxon>Streptomycetaceae</taxon>
        <taxon>Streptomyces</taxon>
    </lineage>
</organism>
<protein>
    <submittedName>
        <fullName evidence="2">N-acetylneuraminate synthase family protein</fullName>
    </submittedName>
</protein>
<dbReference type="RefSeq" id="WP_327163844.1">
    <property type="nucleotide sequence ID" value="NZ_CP108062.1"/>
</dbReference>
<dbReference type="PANTHER" id="PTHR42966">
    <property type="entry name" value="N-ACETYLNEURAMINATE SYNTHASE"/>
    <property type="match status" value="1"/>
</dbReference>
<reference evidence="2 3" key="1">
    <citation type="submission" date="2022-10" db="EMBL/GenBank/DDBJ databases">
        <title>The complete genomes of actinobacterial strains from the NBC collection.</title>
        <authorList>
            <person name="Joergensen T.S."/>
            <person name="Alvarez Arevalo M."/>
            <person name="Sterndorff E.B."/>
            <person name="Faurdal D."/>
            <person name="Vuksanovic O."/>
            <person name="Mourched A.-S."/>
            <person name="Charusanti P."/>
            <person name="Shaw S."/>
            <person name="Blin K."/>
            <person name="Weber T."/>
        </authorList>
    </citation>
    <scope>NUCLEOTIDE SEQUENCE [LARGE SCALE GENOMIC DNA]</scope>
    <source>
        <strain evidence="2 3">NBC_00123</strain>
    </source>
</reference>
<evidence type="ECO:0000259" key="1">
    <source>
        <dbReference type="Pfam" id="PF03102"/>
    </source>
</evidence>
<accession>A0ABZ1L888</accession>